<evidence type="ECO:0000313" key="2">
    <source>
        <dbReference type="Proteomes" id="UP001208689"/>
    </source>
</evidence>
<dbReference type="EMBL" id="CP104013">
    <property type="protein sequence ID" value="UYP47121.1"/>
    <property type="molecule type" value="Genomic_DNA"/>
</dbReference>
<proteinExistence type="predicted"/>
<accession>A0ABY6HUN3</accession>
<evidence type="ECO:0008006" key="3">
    <source>
        <dbReference type="Google" id="ProtNLM"/>
    </source>
</evidence>
<dbReference type="Proteomes" id="UP001208689">
    <property type="component" value="Chromosome"/>
</dbReference>
<evidence type="ECO:0000313" key="1">
    <source>
        <dbReference type="EMBL" id="UYP47121.1"/>
    </source>
</evidence>
<gene>
    <name evidence="1" type="ORF">NEF87_003406</name>
</gene>
<name>A0ABY6HUN3_9ARCH</name>
<protein>
    <recommendedName>
        <fullName evidence="3">Mediator of RNA polymerase II transcription subunit 7</fullName>
    </recommendedName>
</protein>
<keyword evidence="2" id="KW-1185">Reference proteome</keyword>
<reference evidence="1" key="1">
    <citation type="submission" date="2022-09" db="EMBL/GenBank/DDBJ databases">
        <title>Actin cytoskeleton and complex cell architecture in an #Asgard archaeon.</title>
        <authorList>
            <person name="Ponce Toledo R.I."/>
            <person name="Schleper C."/>
            <person name="Rodrigues Oliveira T."/>
            <person name="Wollweber F."/>
            <person name="Xu J."/>
            <person name="Rittmann S."/>
            <person name="Klingl A."/>
            <person name="Pilhofer M."/>
        </authorList>
    </citation>
    <scope>NUCLEOTIDE SEQUENCE</scope>
    <source>
        <strain evidence="1">B-35</strain>
    </source>
</reference>
<organism evidence="1 2">
    <name type="scientific">Candidatus Lokiarchaeum ossiferum</name>
    <dbReference type="NCBI Taxonomy" id="2951803"/>
    <lineage>
        <taxon>Archaea</taxon>
        <taxon>Promethearchaeati</taxon>
        <taxon>Promethearchaeota</taxon>
        <taxon>Promethearchaeia</taxon>
        <taxon>Promethearchaeales</taxon>
        <taxon>Promethearchaeaceae</taxon>
        <taxon>Candidatus Lokiarchaeum</taxon>
    </lineage>
</organism>
<sequence length="177" mass="21055">MCNENKNLNFEEKSNYFPTEYFTTEESSKPRFILDKKNKNNHPFNENLKFLGLNIENGNEKWMKKVFNPFEKETPKVSTELLRLMNKKLLSMINNEDRSISMNNFTDIDYQIRFLRIITNMVESMEKINLIIQKKATEDSSLSSFLEEQSSILEEISQYSDELNRMTNKLVKTVKKR</sequence>